<dbReference type="EMBL" id="JACIDB010000008">
    <property type="protein sequence ID" value="MBB3876772.1"/>
    <property type="molecule type" value="Genomic_DNA"/>
</dbReference>
<accession>A0AAW3TV27</accession>
<comment type="caution">
    <text evidence="1">The sequence shown here is derived from an EMBL/GenBank/DDBJ whole genome shotgun (WGS) entry which is preliminary data.</text>
</comment>
<sequence length="65" mass="7001">MPCMLDQYDVIAKGAGSHLAPEQAVFFLRHPGLTLRRGGRFEPLAIPLRLGGPRTKSGVTEVSLA</sequence>
<organism evidence="1 2">
    <name type="scientific">Sphingomonas aquatilis</name>
    <dbReference type="NCBI Taxonomy" id="93063"/>
    <lineage>
        <taxon>Bacteria</taxon>
        <taxon>Pseudomonadati</taxon>
        <taxon>Pseudomonadota</taxon>
        <taxon>Alphaproteobacteria</taxon>
        <taxon>Sphingomonadales</taxon>
        <taxon>Sphingomonadaceae</taxon>
        <taxon>Sphingomonas</taxon>
    </lineage>
</organism>
<evidence type="ECO:0000313" key="1">
    <source>
        <dbReference type="EMBL" id="MBB3876772.1"/>
    </source>
</evidence>
<keyword evidence="2" id="KW-1185">Reference proteome</keyword>
<dbReference type="Proteomes" id="UP000528945">
    <property type="component" value="Unassembled WGS sequence"/>
</dbReference>
<evidence type="ECO:0000313" key="2">
    <source>
        <dbReference type="Proteomes" id="UP000528945"/>
    </source>
</evidence>
<reference evidence="1 2" key="1">
    <citation type="submission" date="2020-08" db="EMBL/GenBank/DDBJ databases">
        <title>Genomic Encyclopedia of Type Strains, Phase IV (KMG-IV): sequencing the most valuable type-strain genomes for metagenomic binning, comparative biology and taxonomic classification.</title>
        <authorList>
            <person name="Goeker M."/>
        </authorList>
    </citation>
    <scope>NUCLEOTIDE SEQUENCE [LARGE SCALE GENOMIC DNA]</scope>
    <source>
        <strain evidence="1 2">DSM 15581</strain>
    </source>
</reference>
<proteinExistence type="predicted"/>
<name>A0AAW3TV27_9SPHN</name>
<protein>
    <submittedName>
        <fullName evidence="1">Uncharacterized protein</fullName>
    </submittedName>
</protein>
<dbReference type="AlphaFoldDB" id="A0AAW3TV27"/>
<gene>
    <name evidence="1" type="ORF">GGR47_003034</name>
</gene>